<feature type="domain" description="KRAB" evidence="15">
    <location>
        <begin position="254"/>
        <end position="325"/>
    </location>
</feature>
<dbReference type="SUPFAM" id="SSF109640">
    <property type="entry name" value="KRAB domain (Kruppel-associated box)"/>
    <property type="match status" value="1"/>
</dbReference>
<feature type="domain" description="SCAN box" evidence="14">
    <location>
        <begin position="135"/>
        <end position="217"/>
    </location>
</feature>
<dbReference type="InterPro" id="IPR038269">
    <property type="entry name" value="SCAN_sf"/>
</dbReference>
<feature type="domain" description="C2H2-type" evidence="13">
    <location>
        <begin position="710"/>
        <end position="737"/>
    </location>
</feature>
<dbReference type="InterPro" id="IPR013087">
    <property type="entry name" value="Znf_C2H2_type"/>
</dbReference>
<keyword evidence="7" id="KW-0238">DNA-binding</keyword>
<sequence length="847" mass="96231">MVAGVKFCASAQAHSAPRRLARAAPAGPVSRSSLRWRWSWLRVLTQDHKVDPWNTWYFAGECLVVDCADIQSLKETGFLLVIHTASRSSLNKMTAVSPDPHTLVSSEQSKVLRMETPGNPESLMRRDTADPESFRQRFRWFCYSEEAGPRKTLNQLWELCVQWLRPDIHTKDQILELLVFEQFLTILPGEIRIWVKSQHPKSSEEVVTLVEDLTQVLEEKKEPISQDSVISQEENPEEDKTVSVLPNTESQESMTLKDVAVTFSRGEWRKLEPSQKEIYKEVLLENYKNLELLGFPVSKLDLVSQLKWAGLPRLLQKEVSKGCRPECELGGGLKESGGSQDVLMEESTLDKIIERYLMSGDCDSMGESWKRYGRFEDGCSNREHSQGQITQKKTHGRGSKGEEFDPERSPFGSSFKPPSDLIKHLRVYLRKKSRRYNEGKKPFSFHSDLVPNRKEHSGEKPRKGNEGRKVLSHSSSRTEHQKHQKSRGGEKSQKCSNCGVAFTRSSSLSKKNSSTCEKCWKGLGQGASIDKDEGTETGEGTRKCSKCGKAFGYSASLTKHRRIHTGEKPYLCNDCGKAFSDSSSLTPHHRTHSAEKPFKCDDCGKSFTLSAHLIKHQRVHTGEKPYKCKDCGRPFSDSSSLIQHQRIHTGEKPYTCNNCGKSFSHSSSLSKHQRIHTGEKPYKCGECGKAFRQNSCLTRHQRIHTGEKPYLCNDCGMTFSHFTSVIYHQRLHSGEKPYKCTQCEKAFPTHSLLSRHQRIHTGVKPYKCKDCGKSFSQSSSLNEHHRIHTGEKPYECNYCGATFSRSSILVEHLKIHTGRREYECNECEKTFKSNSGLIRHRGFHSSE</sequence>
<keyword evidence="3" id="KW-0677">Repeat</keyword>
<feature type="domain" description="C2H2-type" evidence="13">
    <location>
        <begin position="822"/>
        <end position="847"/>
    </location>
</feature>
<feature type="domain" description="C2H2-type" evidence="13">
    <location>
        <begin position="626"/>
        <end position="653"/>
    </location>
</feature>
<dbReference type="Gene3D" id="3.30.160.60">
    <property type="entry name" value="Classic Zinc Finger"/>
    <property type="match status" value="12"/>
</dbReference>
<feature type="domain" description="C2H2-type" evidence="13">
    <location>
        <begin position="654"/>
        <end position="681"/>
    </location>
</feature>
<feature type="compositionally biased region" description="Basic and acidic residues" evidence="12">
    <location>
        <begin position="451"/>
        <end position="469"/>
    </location>
</feature>
<evidence type="ECO:0000256" key="6">
    <source>
        <dbReference type="ARBA" id="ARBA00023015"/>
    </source>
</evidence>
<accession>A0ABM4SR57</accession>
<evidence type="ECO:0000313" key="17">
    <source>
        <dbReference type="RefSeq" id="XP_070650283.1"/>
    </source>
</evidence>
<keyword evidence="8" id="KW-0804">Transcription</keyword>
<dbReference type="SMART" id="SM00355">
    <property type="entry name" value="ZnF_C2H2"/>
    <property type="match status" value="11"/>
</dbReference>
<evidence type="ECO:0000256" key="10">
    <source>
        <dbReference type="PROSITE-ProRule" id="PRU00042"/>
    </source>
</evidence>
<evidence type="ECO:0000259" key="13">
    <source>
        <dbReference type="PROSITE" id="PS50157"/>
    </source>
</evidence>
<evidence type="ECO:0000256" key="7">
    <source>
        <dbReference type="ARBA" id="ARBA00023125"/>
    </source>
</evidence>
<reference evidence="17" key="1">
    <citation type="submission" date="2025-08" db="UniProtKB">
        <authorList>
            <consortium name="RefSeq"/>
        </authorList>
    </citation>
    <scope>IDENTIFICATION</scope>
    <source>
        <tissue evidence="17">Blood</tissue>
    </source>
</reference>
<keyword evidence="6" id="KW-0805">Transcription regulation</keyword>
<dbReference type="PROSITE" id="PS50805">
    <property type="entry name" value="KRAB"/>
    <property type="match status" value="1"/>
</dbReference>
<keyword evidence="2" id="KW-0479">Metal-binding</keyword>
<dbReference type="SMART" id="SM00349">
    <property type="entry name" value="KRAB"/>
    <property type="match status" value="1"/>
</dbReference>
<dbReference type="PANTHER" id="PTHR23226">
    <property type="entry name" value="ZINC FINGER AND SCAN DOMAIN-CONTAINING"/>
    <property type="match status" value="1"/>
</dbReference>
<dbReference type="CDD" id="cd07936">
    <property type="entry name" value="SCAN"/>
    <property type="match status" value="1"/>
</dbReference>
<feature type="domain" description="C2H2-type" evidence="13">
    <location>
        <begin position="794"/>
        <end position="821"/>
    </location>
</feature>
<feature type="region of interest" description="Disordered" evidence="12">
    <location>
        <begin position="224"/>
        <end position="244"/>
    </location>
</feature>
<dbReference type="PROSITE" id="PS00028">
    <property type="entry name" value="ZINC_FINGER_C2H2_1"/>
    <property type="match status" value="11"/>
</dbReference>
<dbReference type="Gene3D" id="1.10.4020.10">
    <property type="entry name" value="DNA breaking-rejoining enzymes"/>
    <property type="match status" value="1"/>
</dbReference>
<dbReference type="SMART" id="SM00431">
    <property type="entry name" value="SCAN"/>
    <property type="match status" value="1"/>
</dbReference>
<dbReference type="InterPro" id="IPR001909">
    <property type="entry name" value="KRAB"/>
</dbReference>
<feature type="domain" description="C2H2-type" evidence="13">
    <location>
        <begin position="598"/>
        <end position="625"/>
    </location>
</feature>
<dbReference type="Pfam" id="PF01352">
    <property type="entry name" value="KRAB"/>
    <property type="match status" value="1"/>
</dbReference>
<keyword evidence="16" id="KW-1185">Reference proteome</keyword>
<feature type="domain" description="C2H2-type" evidence="13">
    <location>
        <begin position="542"/>
        <end position="569"/>
    </location>
</feature>
<dbReference type="PANTHER" id="PTHR23226:SF416">
    <property type="entry name" value="FI01424P"/>
    <property type="match status" value="1"/>
</dbReference>
<dbReference type="PROSITE" id="PS50804">
    <property type="entry name" value="SCAN_BOX"/>
    <property type="match status" value="1"/>
</dbReference>
<dbReference type="InterPro" id="IPR036236">
    <property type="entry name" value="Znf_C2H2_sf"/>
</dbReference>
<organism evidence="16 17">
    <name type="scientific">Bos indicus</name>
    <name type="common">Zebu</name>
    <dbReference type="NCBI Taxonomy" id="9915"/>
    <lineage>
        <taxon>Eukaryota</taxon>
        <taxon>Metazoa</taxon>
        <taxon>Chordata</taxon>
        <taxon>Craniata</taxon>
        <taxon>Vertebrata</taxon>
        <taxon>Euteleostomi</taxon>
        <taxon>Mammalia</taxon>
        <taxon>Eutheria</taxon>
        <taxon>Laurasiatheria</taxon>
        <taxon>Artiodactyla</taxon>
        <taxon>Ruminantia</taxon>
        <taxon>Pecora</taxon>
        <taxon>Bovidae</taxon>
        <taxon>Bovinae</taxon>
        <taxon>Bos</taxon>
    </lineage>
</organism>
<feature type="domain" description="C2H2-type" evidence="13">
    <location>
        <begin position="570"/>
        <end position="597"/>
    </location>
</feature>
<feature type="domain" description="C2H2-type" evidence="13">
    <location>
        <begin position="766"/>
        <end position="793"/>
    </location>
</feature>
<feature type="compositionally biased region" description="Basic and acidic residues" evidence="12">
    <location>
        <begin position="476"/>
        <end position="493"/>
    </location>
</feature>
<dbReference type="Gene3D" id="6.10.140.140">
    <property type="match status" value="1"/>
</dbReference>
<dbReference type="CDD" id="cd07765">
    <property type="entry name" value="KRAB_A-box"/>
    <property type="match status" value="1"/>
</dbReference>
<protein>
    <submittedName>
        <fullName evidence="17">Zinc finger protein 483</fullName>
    </submittedName>
</protein>
<name>A0ABM4SR57_BOSIN</name>
<keyword evidence="4 10" id="KW-0863">Zinc-finger</keyword>
<dbReference type="InterPro" id="IPR036051">
    <property type="entry name" value="KRAB_dom_sf"/>
</dbReference>
<evidence type="ECO:0000256" key="8">
    <source>
        <dbReference type="ARBA" id="ARBA00023163"/>
    </source>
</evidence>
<dbReference type="SUPFAM" id="SSF57667">
    <property type="entry name" value="beta-beta-alpha zinc fingers"/>
    <property type="match status" value="6"/>
</dbReference>
<evidence type="ECO:0000256" key="3">
    <source>
        <dbReference type="ARBA" id="ARBA00022737"/>
    </source>
</evidence>
<comment type="subcellular location">
    <subcellularLocation>
        <location evidence="1 11">Nucleus</location>
    </subcellularLocation>
</comment>
<evidence type="ECO:0000256" key="12">
    <source>
        <dbReference type="SAM" id="MobiDB-lite"/>
    </source>
</evidence>
<dbReference type="GeneID" id="109562600"/>
<dbReference type="InterPro" id="IPR003309">
    <property type="entry name" value="SCAN_dom"/>
</dbReference>
<gene>
    <name evidence="17" type="primary">ZNF483</name>
</gene>
<evidence type="ECO:0000259" key="15">
    <source>
        <dbReference type="PROSITE" id="PS50805"/>
    </source>
</evidence>
<evidence type="ECO:0000256" key="5">
    <source>
        <dbReference type="ARBA" id="ARBA00022833"/>
    </source>
</evidence>
<dbReference type="RefSeq" id="XP_070650283.1">
    <property type="nucleotide sequence ID" value="XM_070794182.1"/>
</dbReference>
<feature type="region of interest" description="Disordered" evidence="12">
    <location>
        <begin position="439"/>
        <end position="496"/>
    </location>
</feature>
<dbReference type="Proteomes" id="UP001652663">
    <property type="component" value="Chromosome 8"/>
</dbReference>
<feature type="compositionally biased region" description="Basic and acidic residues" evidence="12">
    <location>
        <begin position="399"/>
        <end position="408"/>
    </location>
</feature>
<keyword evidence="9 11" id="KW-0539">Nucleus</keyword>
<evidence type="ECO:0000259" key="14">
    <source>
        <dbReference type="PROSITE" id="PS50804"/>
    </source>
</evidence>
<evidence type="ECO:0000256" key="2">
    <source>
        <dbReference type="ARBA" id="ARBA00022723"/>
    </source>
</evidence>
<dbReference type="SUPFAM" id="SSF47353">
    <property type="entry name" value="Retrovirus capsid dimerization domain-like"/>
    <property type="match status" value="1"/>
</dbReference>
<evidence type="ECO:0000256" key="11">
    <source>
        <dbReference type="PROSITE-ProRule" id="PRU00187"/>
    </source>
</evidence>
<dbReference type="Pfam" id="PF02023">
    <property type="entry name" value="SCAN"/>
    <property type="match status" value="1"/>
</dbReference>
<dbReference type="PROSITE" id="PS50157">
    <property type="entry name" value="ZINC_FINGER_C2H2_2"/>
    <property type="match status" value="11"/>
</dbReference>
<feature type="region of interest" description="Disordered" evidence="12">
    <location>
        <begin position="379"/>
        <end position="418"/>
    </location>
</feature>
<proteinExistence type="predicted"/>
<evidence type="ECO:0000256" key="9">
    <source>
        <dbReference type="ARBA" id="ARBA00023242"/>
    </source>
</evidence>
<feature type="domain" description="C2H2-type" evidence="13">
    <location>
        <begin position="738"/>
        <end position="765"/>
    </location>
</feature>
<feature type="domain" description="C2H2-type" evidence="13">
    <location>
        <begin position="682"/>
        <end position="709"/>
    </location>
</feature>
<evidence type="ECO:0000313" key="16">
    <source>
        <dbReference type="Proteomes" id="UP001652663"/>
    </source>
</evidence>
<evidence type="ECO:0000256" key="4">
    <source>
        <dbReference type="ARBA" id="ARBA00022771"/>
    </source>
</evidence>
<evidence type="ECO:0000256" key="1">
    <source>
        <dbReference type="ARBA" id="ARBA00004123"/>
    </source>
</evidence>
<keyword evidence="5" id="KW-0862">Zinc</keyword>
<dbReference type="Pfam" id="PF00096">
    <property type="entry name" value="zf-C2H2"/>
    <property type="match status" value="10"/>
</dbReference>